<organism evidence="4 5">
    <name type="scientific">Ceratopteris richardii</name>
    <name type="common">Triangle waterfern</name>
    <dbReference type="NCBI Taxonomy" id="49495"/>
    <lineage>
        <taxon>Eukaryota</taxon>
        <taxon>Viridiplantae</taxon>
        <taxon>Streptophyta</taxon>
        <taxon>Embryophyta</taxon>
        <taxon>Tracheophyta</taxon>
        <taxon>Polypodiopsida</taxon>
        <taxon>Polypodiidae</taxon>
        <taxon>Polypodiales</taxon>
        <taxon>Pteridineae</taxon>
        <taxon>Pteridaceae</taxon>
        <taxon>Parkerioideae</taxon>
        <taxon>Ceratopteris</taxon>
    </lineage>
</organism>
<evidence type="ECO:0000256" key="3">
    <source>
        <dbReference type="PROSITE-ProRule" id="PRU00708"/>
    </source>
</evidence>
<name>A0A8T2TD97_CERRI</name>
<protein>
    <recommendedName>
        <fullName evidence="6">Pentatricopeptide repeat-containing protein</fullName>
    </recommendedName>
</protein>
<dbReference type="InterPro" id="IPR011990">
    <property type="entry name" value="TPR-like_helical_dom_sf"/>
</dbReference>
<dbReference type="PROSITE" id="PS51375">
    <property type="entry name" value="PPR"/>
    <property type="match status" value="9"/>
</dbReference>
<keyword evidence="1" id="KW-0677">Repeat</keyword>
<feature type="repeat" description="PPR" evidence="3">
    <location>
        <begin position="702"/>
        <end position="736"/>
    </location>
</feature>
<feature type="repeat" description="PPR" evidence="3">
    <location>
        <begin position="500"/>
        <end position="534"/>
    </location>
</feature>
<dbReference type="FunFam" id="1.25.40.10:FF:000475">
    <property type="entry name" value="Pentatricopeptide repeat-containing protein At5g40410, mitochondrial"/>
    <property type="match status" value="1"/>
</dbReference>
<feature type="repeat" description="PPR" evidence="3">
    <location>
        <begin position="570"/>
        <end position="600"/>
    </location>
</feature>
<dbReference type="FunFam" id="1.25.40.10:FF:000158">
    <property type="entry name" value="pentatricopeptide repeat-containing protein At2g33680"/>
    <property type="match status" value="1"/>
</dbReference>
<comment type="similarity">
    <text evidence="2">Belongs to the PPR family. PCMP-E subfamily.</text>
</comment>
<dbReference type="GO" id="GO:0048731">
    <property type="term" value="P:system development"/>
    <property type="evidence" value="ECO:0007669"/>
    <property type="project" value="UniProtKB-ARBA"/>
</dbReference>
<reference evidence="4" key="1">
    <citation type="submission" date="2021-08" db="EMBL/GenBank/DDBJ databases">
        <title>WGS assembly of Ceratopteris richardii.</title>
        <authorList>
            <person name="Marchant D.B."/>
            <person name="Chen G."/>
            <person name="Jenkins J."/>
            <person name="Shu S."/>
            <person name="Leebens-Mack J."/>
            <person name="Grimwood J."/>
            <person name="Schmutz J."/>
            <person name="Soltis P."/>
            <person name="Soltis D."/>
            <person name="Chen Z.-H."/>
        </authorList>
    </citation>
    <scope>NUCLEOTIDE SEQUENCE</scope>
    <source>
        <strain evidence="4">Whitten #5841</strain>
        <tissue evidence="4">Leaf</tissue>
    </source>
</reference>
<dbReference type="Pfam" id="PF13041">
    <property type="entry name" value="PPR_2"/>
    <property type="match status" value="4"/>
</dbReference>
<dbReference type="PANTHER" id="PTHR47926">
    <property type="entry name" value="PENTATRICOPEPTIDE REPEAT-CONTAINING PROTEIN"/>
    <property type="match status" value="1"/>
</dbReference>
<evidence type="ECO:0000313" key="5">
    <source>
        <dbReference type="Proteomes" id="UP000825935"/>
    </source>
</evidence>
<gene>
    <name evidence="4" type="ORF">KP509_14G027100</name>
</gene>
<feature type="repeat" description="PPR" evidence="3">
    <location>
        <begin position="368"/>
        <end position="398"/>
    </location>
</feature>
<dbReference type="NCBIfam" id="TIGR00756">
    <property type="entry name" value="PPR"/>
    <property type="match status" value="7"/>
</dbReference>
<dbReference type="OrthoDB" id="10379060at2759"/>
<dbReference type="InterPro" id="IPR046960">
    <property type="entry name" value="PPR_At4g14850-like_plant"/>
</dbReference>
<feature type="repeat" description="PPR" evidence="3">
    <location>
        <begin position="197"/>
        <end position="231"/>
    </location>
</feature>
<feature type="repeat" description="PPR" evidence="3">
    <location>
        <begin position="298"/>
        <end position="332"/>
    </location>
</feature>
<dbReference type="GO" id="GO:0009451">
    <property type="term" value="P:RNA modification"/>
    <property type="evidence" value="ECO:0007669"/>
    <property type="project" value="InterPro"/>
</dbReference>
<dbReference type="FunFam" id="1.25.40.10:FF:000205">
    <property type="entry name" value="Pentatricopeptide repeat-containing protein, mitochondrial"/>
    <property type="match status" value="1"/>
</dbReference>
<evidence type="ECO:0000313" key="4">
    <source>
        <dbReference type="EMBL" id="KAH7415098.1"/>
    </source>
</evidence>
<evidence type="ECO:0008006" key="6">
    <source>
        <dbReference type="Google" id="ProtNLM"/>
    </source>
</evidence>
<feature type="repeat" description="PPR" evidence="3">
    <location>
        <begin position="96"/>
        <end position="130"/>
    </location>
</feature>
<comment type="caution">
    <text evidence="4">The sequence shown here is derived from an EMBL/GenBank/DDBJ whole genome shotgun (WGS) entry which is preliminary data.</text>
</comment>
<dbReference type="InterPro" id="IPR002885">
    <property type="entry name" value="PPR_rpt"/>
</dbReference>
<dbReference type="Pfam" id="PF01535">
    <property type="entry name" value="PPR"/>
    <property type="match status" value="7"/>
</dbReference>
<feature type="repeat" description="PPR" evidence="3">
    <location>
        <begin position="399"/>
        <end position="433"/>
    </location>
</feature>
<dbReference type="GO" id="GO:0003723">
    <property type="term" value="F:RNA binding"/>
    <property type="evidence" value="ECO:0007669"/>
    <property type="project" value="InterPro"/>
</dbReference>
<dbReference type="EMBL" id="CM035419">
    <property type="protein sequence ID" value="KAH7415098.1"/>
    <property type="molecule type" value="Genomic_DNA"/>
</dbReference>
<evidence type="ECO:0000256" key="1">
    <source>
        <dbReference type="ARBA" id="ARBA00022737"/>
    </source>
</evidence>
<dbReference type="Gene3D" id="1.25.40.10">
    <property type="entry name" value="Tetratricopeptide repeat domain"/>
    <property type="match status" value="7"/>
</dbReference>
<dbReference type="PANTHER" id="PTHR47926:SF533">
    <property type="entry name" value="DYW DOMAIN-CONTAINING PROTEIN"/>
    <property type="match status" value="1"/>
</dbReference>
<dbReference type="AlphaFoldDB" id="A0A8T2TD97"/>
<dbReference type="SUPFAM" id="SSF48452">
    <property type="entry name" value="TPR-like"/>
    <property type="match status" value="1"/>
</dbReference>
<proteinExistence type="inferred from homology"/>
<keyword evidence="5" id="KW-1185">Reference proteome</keyword>
<feature type="repeat" description="PPR" evidence="3">
    <location>
        <begin position="601"/>
        <end position="635"/>
    </location>
</feature>
<sequence>MFIFRCKQEVPVDCHKLKETIALLDGHETGLKFLSSLLQKCSAAKELLEGKKLHCYLQKNGLLKNLLLGNHLLRMYLSCGSSEDAIACFYSLHEKNGFSWNSLITAHARDGQYQKAICVFYRMQCEGFLPDEFVFASVVSACTKRATITYGKHIHTQILGNEVEFSVPVLNALANMYACHNSITVARKLFDQMLHRNVVSWTCMISAYARIGQCEDAHSLHVRMCQEVALPNRVTYSILLDACLTPDCLVRGRQLHACITTCNLHFDIIMATSLVIMYGKCGTLEDAFKAFACVKDQNTIMWTAMICACTKQGNFNTALLIYNNMLQEGGLPDTVTYSSVLDSCIAKGTLKIVRQIHAALVVNTLPCDIIATTSLLNMYGHHGSLEDASFIFDEMKQRTPSAWTSMIASYTQHGKSKEAIQLYVHMVMDGIPSEIMTFWRVLDACADQGSVIEGRLIHVVLVENGLECNLSLATALVVMYSKCEELEEGHYVFNHMQEKNLTSWTAMISAYAQFGADMEALFLVDEMLQEGMLPNTIAYVCFLTACVDEAHINKALQMHTSISHTEFLHDVVVMTALVSVYGKCGRPDEARRVFDFMNVKNVVSWNAMVAVYHKCGYNDKILNLLEKMLSVGIIPGRISLVCILDACSSEISLSKGEQAHLLIVKGGYDVDTDMGNAILNMYGKCGRLKDAHEVFNQIHDLDVISWNTIIGIWGRHGHPGVVFSLFDEMLLKGHSPDNITYVAVLSVCSHYGLISEGVHYFNFLMKDYNMAPTAEHCHCMIYMFTRAGQMQEGESFLQTLPIQPSSVTWTSLLNSFKGLPDFDRGEYIAQHAIELDEENASPYVMLSNIYAAWRDEVGYLPYSSCICEVSYNTISNY</sequence>
<dbReference type="GO" id="GO:0005739">
    <property type="term" value="C:mitochondrion"/>
    <property type="evidence" value="ECO:0007669"/>
    <property type="project" value="UniProtKB-ARBA"/>
</dbReference>
<dbReference type="Proteomes" id="UP000825935">
    <property type="component" value="Chromosome 14"/>
</dbReference>
<evidence type="ECO:0000256" key="2">
    <source>
        <dbReference type="ARBA" id="ARBA00061659"/>
    </source>
</evidence>
<accession>A0A8T2TD97</accession>